<proteinExistence type="predicted"/>
<feature type="domain" description="Pyrrolo-quinoline quinone repeat" evidence="1">
    <location>
        <begin position="234"/>
        <end position="409"/>
    </location>
</feature>
<feature type="domain" description="Pyrrolo-quinoline quinone repeat" evidence="1">
    <location>
        <begin position="90"/>
        <end position="172"/>
    </location>
</feature>
<accession>A0A143PQ85</accession>
<dbReference type="InterPro" id="IPR002372">
    <property type="entry name" value="PQQ_rpt_dom"/>
</dbReference>
<dbReference type="GO" id="GO:0004674">
    <property type="term" value="F:protein serine/threonine kinase activity"/>
    <property type="evidence" value="ECO:0007669"/>
    <property type="project" value="UniProtKB-EC"/>
</dbReference>
<dbReference type="Proteomes" id="UP000076079">
    <property type="component" value="Chromosome"/>
</dbReference>
<keyword evidence="2" id="KW-0808">Transferase</keyword>
<dbReference type="InterPro" id="IPR015943">
    <property type="entry name" value="WD40/YVTN_repeat-like_dom_sf"/>
</dbReference>
<dbReference type="InterPro" id="IPR018391">
    <property type="entry name" value="PQQ_b-propeller_rpt"/>
</dbReference>
<keyword evidence="2" id="KW-0418">Kinase</keyword>
<evidence type="ECO:0000313" key="3">
    <source>
        <dbReference type="Proteomes" id="UP000076079"/>
    </source>
</evidence>
<name>A0A143PQ85_LUTPR</name>
<dbReference type="Pfam" id="PF13360">
    <property type="entry name" value="PQQ_2"/>
    <property type="match status" value="2"/>
</dbReference>
<dbReference type="Gene3D" id="2.130.10.10">
    <property type="entry name" value="YVTN repeat-like/Quinoprotein amine dehydrogenase"/>
    <property type="match status" value="2"/>
</dbReference>
<evidence type="ECO:0000313" key="2">
    <source>
        <dbReference type="EMBL" id="AMY10303.1"/>
    </source>
</evidence>
<dbReference type="SMART" id="SM00564">
    <property type="entry name" value="PQQ"/>
    <property type="match status" value="6"/>
</dbReference>
<dbReference type="SUPFAM" id="SSF50998">
    <property type="entry name" value="Quinoprotein alcohol dehydrogenase-like"/>
    <property type="match status" value="2"/>
</dbReference>
<sequence length="436" mass="45908">MRECQALVCRNPAPGSRYYSGVSGTRTTTSRGLSGVHRIVWATFVLGVAIALPARTTAQAPAAPAPPVPAKASKSKPAVLAPLPLFPLRLRWAADLEAPPSAGIANDDRRVFVPLTTGGLIAVDVDNGAVVWRSDVVTTVRPAVADDHVYVVGGDALHALDVSSGRAAWRVALTAAVSAPVVARSGWVIAALESGEVIALRGADGTEVWRQQLAAPVVAPPAIDGDRLYLPGADGTVRALSVATGTAIWTQNLGGSIVTIAPLGGRVYLGSTDNHFYCLDDKQGRVRWRWRAGSDPVGAPIADDERVYFTSLDTVVRALDRGHGAQRWRQPLPWRPRTGPLRVGNTLVASGIAVDLRGYAMDTGSPVGDYALTENRLEVLEGTPVVIARAMLPGDFLVAAIADGRLVALEHVFGLPARPLTDLPGERMALTPPPPP</sequence>
<dbReference type="PANTHER" id="PTHR34512">
    <property type="entry name" value="CELL SURFACE PROTEIN"/>
    <property type="match status" value="1"/>
</dbReference>
<keyword evidence="3" id="KW-1185">Reference proteome</keyword>
<dbReference type="EC" id="2.7.11.1" evidence="2"/>
<reference evidence="2 3" key="1">
    <citation type="journal article" date="2016" name="Genome Announc.">
        <title>First Complete Genome Sequence of a Subdivision 6 Acidobacterium Strain.</title>
        <authorList>
            <person name="Huang S."/>
            <person name="Vieira S."/>
            <person name="Bunk B."/>
            <person name="Riedel T."/>
            <person name="Sproer C."/>
            <person name="Overmann J."/>
        </authorList>
    </citation>
    <scope>NUCLEOTIDE SEQUENCE [LARGE SCALE GENOMIC DNA]</scope>
    <source>
        <strain evidence="3">DSM 100886 HEG_-6_39</strain>
    </source>
</reference>
<dbReference type="EMBL" id="CP015136">
    <property type="protein sequence ID" value="AMY10303.1"/>
    <property type="molecule type" value="Genomic_DNA"/>
</dbReference>
<dbReference type="AlphaFoldDB" id="A0A143PQ85"/>
<dbReference type="InterPro" id="IPR011047">
    <property type="entry name" value="Quinoprotein_ADH-like_sf"/>
</dbReference>
<gene>
    <name evidence="2" type="primary">afsK</name>
    <name evidence="2" type="ORF">LuPra_03533</name>
</gene>
<protein>
    <submittedName>
        <fullName evidence="2">Serine/threonine-protein kinase AfsK</fullName>
        <ecNumber evidence="2">2.7.11.1</ecNumber>
    </submittedName>
</protein>
<dbReference type="PANTHER" id="PTHR34512:SF30">
    <property type="entry name" value="OUTER MEMBRANE PROTEIN ASSEMBLY FACTOR BAMB"/>
    <property type="match status" value="1"/>
</dbReference>
<organism evidence="2 3">
    <name type="scientific">Luteitalea pratensis</name>
    <dbReference type="NCBI Taxonomy" id="1855912"/>
    <lineage>
        <taxon>Bacteria</taxon>
        <taxon>Pseudomonadati</taxon>
        <taxon>Acidobacteriota</taxon>
        <taxon>Vicinamibacteria</taxon>
        <taxon>Vicinamibacterales</taxon>
        <taxon>Vicinamibacteraceae</taxon>
        <taxon>Luteitalea</taxon>
    </lineage>
</organism>
<evidence type="ECO:0000259" key="1">
    <source>
        <dbReference type="Pfam" id="PF13360"/>
    </source>
</evidence>
<reference evidence="3" key="2">
    <citation type="submission" date="2016-04" db="EMBL/GenBank/DDBJ databases">
        <title>First Complete Genome Sequence of a Subdivision 6 Acidobacterium.</title>
        <authorList>
            <person name="Huang S."/>
            <person name="Vieira S."/>
            <person name="Bunk B."/>
            <person name="Riedel T."/>
            <person name="Sproeer C."/>
            <person name="Overmann J."/>
        </authorList>
    </citation>
    <scope>NUCLEOTIDE SEQUENCE [LARGE SCALE GENOMIC DNA]</scope>
    <source>
        <strain evidence="3">DSM 100886 HEG_-6_39</strain>
    </source>
</reference>
<dbReference type="KEGG" id="abac:LuPra_03533"/>
<dbReference type="STRING" id="1855912.LuPra_03533"/>